<dbReference type="Proteomes" id="UP001610335">
    <property type="component" value="Unassembled WGS sequence"/>
</dbReference>
<name>A0ABR4HIV3_9EURO</name>
<evidence type="ECO:0000259" key="1">
    <source>
        <dbReference type="Pfam" id="PF24864"/>
    </source>
</evidence>
<sequence>MRNQLMNALFWVPLGIFLWTCWILTQVCNGWYYIRHPEAVVPDFCKRAGRSPLPLPRSRQSLTRVDATTSYYSQSQSPLFQLVPELRQVIYQDIVVAPSALHVRRAHRRLCSTPCEGGHHDHCRQPLAQDGTVLRRLPSERPRWDKFLPLLRSCRRVYSEAIHLLYESNTFIFDDLQAIRSLPRCITPCRLSSIRRLHIDIDAFENRSVSPKILSAWKPTCDILSGMQGLIKLTITLRSHDTTETQKKLALSSILDPLKSVKVSKFVVQVPPNGDPENVVDGTDDVSFVLVPKAGLFSRHYRCEWWDFPKSRLLPPPYWPDS</sequence>
<feature type="domain" description="DUF7730" evidence="1">
    <location>
        <begin position="73"/>
        <end position="273"/>
    </location>
</feature>
<evidence type="ECO:0000313" key="2">
    <source>
        <dbReference type="EMBL" id="KAL2815265.1"/>
    </source>
</evidence>
<dbReference type="PANTHER" id="PTHR38790:SF4">
    <property type="entry name" value="2EXR DOMAIN-CONTAINING PROTEIN"/>
    <property type="match status" value="1"/>
</dbReference>
<dbReference type="InterPro" id="IPR056632">
    <property type="entry name" value="DUF7730"/>
</dbReference>
<dbReference type="PANTHER" id="PTHR38790">
    <property type="entry name" value="2EXR DOMAIN-CONTAINING PROTEIN-RELATED"/>
    <property type="match status" value="1"/>
</dbReference>
<protein>
    <recommendedName>
        <fullName evidence="1">DUF7730 domain-containing protein</fullName>
    </recommendedName>
</protein>
<gene>
    <name evidence="2" type="ORF">BDW59DRAFT_166856</name>
</gene>
<dbReference type="EMBL" id="JBFXLS010000114">
    <property type="protein sequence ID" value="KAL2815265.1"/>
    <property type="molecule type" value="Genomic_DNA"/>
</dbReference>
<organism evidence="2 3">
    <name type="scientific">Aspergillus cavernicola</name>
    <dbReference type="NCBI Taxonomy" id="176166"/>
    <lineage>
        <taxon>Eukaryota</taxon>
        <taxon>Fungi</taxon>
        <taxon>Dikarya</taxon>
        <taxon>Ascomycota</taxon>
        <taxon>Pezizomycotina</taxon>
        <taxon>Eurotiomycetes</taxon>
        <taxon>Eurotiomycetidae</taxon>
        <taxon>Eurotiales</taxon>
        <taxon>Aspergillaceae</taxon>
        <taxon>Aspergillus</taxon>
        <taxon>Aspergillus subgen. Nidulantes</taxon>
    </lineage>
</organism>
<proteinExistence type="predicted"/>
<comment type="caution">
    <text evidence="2">The sequence shown here is derived from an EMBL/GenBank/DDBJ whole genome shotgun (WGS) entry which is preliminary data.</text>
</comment>
<reference evidence="2 3" key="1">
    <citation type="submission" date="2024-07" db="EMBL/GenBank/DDBJ databases">
        <title>Section-level genome sequencing and comparative genomics of Aspergillus sections Usti and Cavernicolus.</title>
        <authorList>
            <consortium name="Lawrence Berkeley National Laboratory"/>
            <person name="Nybo J.L."/>
            <person name="Vesth T.C."/>
            <person name="Theobald S."/>
            <person name="Frisvad J.C."/>
            <person name="Larsen T.O."/>
            <person name="Kjaerboelling I."/>
            <person name="Rothschild-Mancinelli K."/>
            <person name="Lyhne E.K."/>
            <person name="Kogle M.E."/>
            <person name="Barry K."/>
            <person name="Clum A."/>
            <person name="Na H."/>
            <person name="Ledsgaard L."/>
            <person name="Lin J."/>
            <person name="Lipzen A."/>
            <person name="Kuo A."/>
            <person name="Riley R."/>
            <person name="Mondo S."/>
            <person name="LaButti K."/>
            <person name="Haridas S."/>
            <person name="Pangalinan J."/>
            <person name="Salamov A.A."/>
            <person name="Simmons B.A."/>
            <person name="Magnuson J.K."/>
            <person name="Chen J."/>
            <person name="Drula E."/>
            <person name="Henrissat B."/>
            <person name="Wiebenga A."/>
            <person name="Lubbers R.J."/>
            <person name="Gomes A.C."/>
            <person name="Makela M.R."/>
            <person name="Stajich J."/>
            <person name="Grigoriev I.V."/>
            <person name="Mortensen U.H."/>
            <person name="De vries R.P."/>
            <person name="Baker S.E."/>
            <person name="Andersen M.R."/>
        </authorList>
    </citation>
    <scope>NUCLEOTIDE SEQUENCE [LARGE SCALE GENOMIC DNA]</scope>
    <source>
        <strain evidence="2 3">CBS 600.67</strain>
    </source>
</reference>
<dbReference type="Pfam" id="PF24864">
    <property type="entry name" value="DUF7730"/>
    <property type="match status" value="1"/>
</dbReference>
<keyword evidence="3" id="KW-1185">Reference proteome</keyword>
<evidence type="ECO:0000313" key="3">
    <source>
        <dbReference type="Proteomes" id="UP001610335"/>
    </source>
</evidence>
<accession>A0ABR4HIV3</accession>